<dbReference type="SUPFAM" id="SSF52266">
    <property type="entry name" value="SGNH hydrolase"/>
    <property type="match status" value="1"/>
</dbReference>
<dbReference type="Gene3D" id="3.40.50.1110">
    <property type="entry name" value="SGNH hydrolase"/>
    <property type="match status" value="1"/>
</dbReference>
<dbReference type="eggNOG" id="COG2755">
    <property type="taxonomic scope" value="Bacteria"/>
</dbReference>
<dbReference type="GO" id="GO:0016788">
    <property type="term" value="F:hydrolase activity, acting on ester bonds"/>
    <property type="evidence" value="ECO:0007669"/>
    <property type="project" value="UniProtKB-ARBA"/>
</dbReference>
<comment type="caution">
    <text evidence="2">The sequence shown here is derived from an EMBL/GenBank/DDBJ whole genome shotgun (WGS) entry which is preliminary data.</text>
</comment>
<evidence type="ECO:0000313" key="2">
    <source>
        <dbReference type="EMBL" id="GAF04223.1"/>
    </source>
</evidence>
<dbReference type="InterPro" id="IPR036514">
    <property type="entry name" value="SGNH_hydro_sf"/>
</dbReference>
<evidence type="ECO:0000256" key="1">
    <source>
        <dbReference type="SAM" id="Phobius"/>
    </source>
</evidence>
<protein>
    <recommendedName>
        <fullName evidence="4">SGNH hydrolase-type esterase domain-containing protein</fullName>
    </recommendedName>
</protein>
<proteinExistence type="predicted"/>
<dbReference type="STRING" id="869213.GCA_000517085_03077"/>
<evidence type="ECO:0008006" key="4">
    <source>
        <dbReference type="Google" id="ProtNLM"/>
    </source>
</evidence>
<dbReference type="Proteomes" id="UP000019402">
    <property type="component" value="Unassembled WGS sequence"/>
</dbReference>
<evidence type="ECO:0000313" key="3">
    <source>
        <dbReference type="Proteomes" id="UP000019402"/>
    </source>
</evidence>
<name>W7Y9P5_9BACT</name>
<dbReference type="AlphaFoldDB" id="W7Y9P5"/>
<accession>W7Y9P5</accession>
<keyword evidence="1" id="KW-0812">Transmembrane</keyword>
<keyword evidence="1" id="KW-0472">Membrane</keyword>
<keyword evidence="3" id="KW-1185">Reference proteome</keyword>
<sequence>MIKPPKIFLYYMLVLMLFGALAYFIPDEGIGLGNTGYRIRWFSVKHILDGCKSGEPMVQARSGINDSLAMGSVVAQDSALYTKIDSLSADSIGVVASLKEDSIVQKLKMQYPSSFKRMLYSFYRKIESAQEDNKVIRILHMGDSQIEGDRITKFLRERFQTNFKGSGPGLIPLYDPQKQFSSVWITNKGAWSQHEVYKYPRLIKGYQYGLMGKVVKIDSMRKSRVLVSRSYMAQPKASKFYKSRLLLKNIEKPFVVKAYWGDDLISSDSLETDDNITEVSWTFARAPRKFALDFECEQSPLFLGMSLDSLCGVAVDNISMRGQSSPRLDKTDTLLYKSMAEYMDIGLVILQYGTNMVPTITENYGFYSLTFYRQLEILKKTMPGVPVLVVGVGDVGRLKGGKAQAYSHIFKIKEAQKQAAFKAGCAFFDLFEAMGGEGSILKWVTGHPKLAMSDYTHFNRAGGKKVAAWLYKAIMSDYGDYVKNEHFVEEKQTILSSN</sequence>
<gene>
    <name evidence="2" type="ORF">JCM21142_72920</name>
</gene>
<feature type="transmembrane region" description="Helical" evidence="1">
    <location>
        <begin position="7"/>
        <end position="25"/>
    </location>
</feature>
<reference evidence="2 3" key="1">
    <citation type="journal article" date="2014" name="Genome Announc.">
        <title>Draft Genome Sequence of Cytophaga fermentans JCM 21142T, a Facultative Anaerobe Isolated from Marine Mud.</title>
        <authorList>
            <person name="Starns D."/>
            <person name="Oshima K."/>
            <person name="Suda W."/>
            <person name="Iino T."/>
            <person name="Yuki M."/>
            <person name="Inoue J."/>
            <person name="Kitamura K."/>
            <person name="Iida T."/>
            <person name="Darby A."/>
            <person name="Hattori M."/>
            <person name="Ohkuma M."/>
        </authorList>
    </citation>
    <scope>NUCLEOTIDE SEQUENCE [LARGE SCALE GENOMIC DNA]</scope>
    <source>
        <strain evidence="2 3">JCM 21142</strain>
    </source>
</reference>
<dbReference type="Gene3D" id="2.60.120.1360">
    <property type="match status" value="1"/>
</dbReference>
<organism evidence="2 3">
    <name type="scientific">Saccharicrinis fermentans DSM 9555 = JCM 21142</name>
    <dbReference type="NCBI Taxonomy" id="869213"/>
    <lineage>
        <taxon>Bacteria</taxon>
        <taxon>Pseudomonadati</taxon>
        <taxon>Bacteroidota</taxon>
        <taxon>Bacteroidia</taxon>
        <taxon>Marinilabiliales</taxon>
        <taxon>Marinilabiliaceae</taxon>
        <taxon>Saccharicrinis</taxon>
    </lineage>
</organism>
<keyword evidence="1" id="KW-1133">Transmembrane helix</keyword>
<dbReference type="EMBL" id="BAMD01000040">
    <property type="protein sequence ID" value="GAF04223.1"/>
    <property type="molecule type" value="Genomic_DNA"/>
</dbReference>